<evidence type="ECO:0000313" key="2">
    <source>
        <dbReference type="EMBL" id="KAK1126719.1"/>
    </source>
</evidence>
<accession>A0AA40FWL0</accession>
<name>A0AA40FWL0_9HYME</name>
<proteinExistence type="predicted"/>
<feature type="region of interest" description="Disordered" evidence="1">
    <location>
        <begin position="15"/>
        <end position="35"/>
    </location>
</feature>
<dbReference type="Proteomes" id="UP001177670">
    <property type="component" value="Unassembled WGS sequence"/>
</dbReference>
<comment type="caution">
    <text evidence="2">The sequence shown here is derived from an EMBL/GenBank/DDBJ whole genome shotgun (WGS) entry which is preliminary data.</text>
</comment>
<keyword evidence="3" id="KW-1185">Reference proteome</keyword>
<gene>
    <name evidence="2" type="ORF">K0M31_004343</name>
</gene>
<protein>
    <submittedName>
        <fullName evidence="2">Uncharacterized protein</fullName>
    </submittedName>
</protein>
<dbReference type="AlphaFoldDB" id="A0AA40FWL0"/>
<reference evidence="2" key="1">
    <citation type="submission" date="2021-10" db="EMBL/GenBank/DDBJ databases">
        <title>Melipona bicolor Genome sequencing and assembly.</title>
        <authorList>
            <person name="Araujo N.S."/>
            <person name="Arias M.C."/>
        </authorList>
    </citation>
    <scope>NUCLEOTIDE SEQUENCE</scope>
    <source>
        <strain evidence="2">USP_2M_L1-L4_2017</strain>
        <tissue evidence="2">Whole body</tissue>
    </source>
</reference>
<dbReference type="EMBL" id="JAHYIQ010000013">
    <property type="protein sequence ID" value="KAK1126719.1"/>
    <property type="molecule type" value="Genomic_DNA"/>
</dbReference>
<sequence length="102" mass="11734">MSEWLSGDEFHQRTGMAYSAVPKKQRRSKEESMGQKIRRVVEVRFKSIENAEKSRGEQVDEASSVAKFLDPGLILARKKNIRGYPTWTTSRCKSISPMNRND</sequence>
<evidence type="ECO:0000256" key="1">
    <source>
        <dbReference type="SAM" id="MobiDB-lite"/>
    </source>
</evidence>
<organism evidence="2 3">
    <name type="scientific">Melipona bicolor</name>
    <dbReference type="NCBI Taxonomy" id="60889"/>
    <lineage>
        <taxon>Eukaryota</taxon>
        <taxon>Metazoa</taxon>
        <taxon>Ecdysozoa</taxon>
        <taxon>Arthropoda</taxon>
        <taxon>Hexapoda</taxon>
        <taxon>Insecta</taxon>
        <taxon>Pterygota</taxon>
        <taxon>Neoptera</taxon>
        <taxon>Endopterygota</taxon>
        <taxon>Hymenoptera</taxon>
        <taxon>Apocrita</taxon>
        <taxon>Aculeata</taxon>
        <taxon>Apoidea</taxon>
        <taxon>Anthophila</taxon>
        <taxon>Apidae</taxon>
        <taxon>Melipona</taxon>
    </lineage>
</organism>
<evidence type="ECO:0000313" key="3">
    <source>
        <dbReference type="Proteomes" id="UP001177670"/>
    </source>
</evidence>